<name>A0AAN8EEK0_9EURO</name>
<protein>
    <recommendedName>
        <fullName evidence="7">FAD-binding domain-containing protein</fullName>
    </recommendedName>
</protein>
<evidence type="ECO:0000313" key="8">
    <source>
        <dbReference type="EMBL" id="KAK5952330.1"/>
    </source>
</evidence>
<dbReference type="GO" id="GO:0071949">
    <property type="term" value="F:FAD binding"/>
    <property type="evidence" value="ECO:0007669"/>
    <property type="project" value="InterPro"/>
</dbReference>
<dbReference type="SUPFAM" id="SSF51905">
    <property type="entry name" value="FAD/NAD(P)-binding domain"/>
    <property type="match status" value="1"/>
</dbReference>
<dbReference type="Proteomes" id="UP001316803">
    <property type="component" value="Unassembled WGS sequence"/>
</dbReference>
<evidence type="ECO:0000256" key="3">
    <source>
        <dbReference type="ARBA" id="ARBA00022827"/>
    </source>
</evidence>
<evidence type="ECO:0000256" key="1">
    <source>
        <dbReference type="ARBA" id="ARBA00007992"/>
    </source>
</evidence>
<evidence type="ECO:0000256" key="6">
    <source>
        <dbReference type="SAM" id="MobiDB-lite"/>
    </source>
</evidence>
<evidence type="ECO:0000313" key="9">
    <source>
        <dbReference type="Proteomes" id="UP001316803"/>
    </source>
</evidence>
<proteinExistence type="inferred from homology"/>
<keyword evidence="2" id="KW-0285">Flavoprotein</keyword>
<evidence type="ECO:0000256" key="2">
    <source>
        <dbReference type="ARBA" id="ARBA00022630"/>
    </source>
</evidence>
<evidence type="ECO:0000259" key="7">
    <source>
        <dbReference type="Pfam" id="PF01494"/>
    </source>
</evidence>
<comment type="similarity">
    <text evidence="1">Belongs to the paxM FAD-dependent monooxygenase family.</text>
</comment>
<gene>
    <name evidence="8" type="ORF">OHC33_006803</name>
</gene>
<dbReference type="InterPro" id="IPR002938">
    <property type="entry name" value="FAD-bd"/>
</dbReference>
<organism evidence="8 9">
    <name type="scientific">Knufia fluminis</name>
    <dbReference type="NCBI Taxonomy" id="191047"/>
    <lineage>
        <taxon>Eukaryota</taxon>
        <taxon>Fungi</taxon>
        <taxon>Dikarya</taxon>
        <taxon>Ascomycota</taxon>
        <taxon>Pezizomycotina</taxon>
        <taxon>Eurotiomycetes</taxon>
        <taxon>Chaetothyriomycetidae</taxon>
        <taxon>Chaetothyriales</taxon>
        <taxon>Trichomeriaceae</taxon>
        <taxon>Knufia</taxon>
    </lineage>
</organism>
<dbReference type="FunFam" id="3.50.50.60:FF:000115">
    <property type="entry name" value="Salicylate hydroxylase, putative"/>
    <property type="match status" value="1"/>
</dbReference>
<dbReference type="InterPro" id="IPR050493">
    <property type="entry name" value="FAD-dep_Monooxygenase_BioMet"/>
</dbReference>
<dbReference type="InterPro" id="IPR036188">
    <property type="entry name" value="FAD/NAD-bd_sf"/>
</dbReference>
<evidence type="ECO:0000256" key="5">
    <source>
        <dbReference type="ARBA" id="ARBA00023033"/>
    </source>
</evidence>
<feature type="domain" description="FAD-binding" evidence="7">
    <location>
        <begin position="39"/>
        <end position="218"/>
    </location>
</feature>
<sequence length="478" mass="52195">MDTTDERLQQSNGSDETHQATSNGHTIASVDIDPAVSKLKICIIGAGMGGLTTALALAAAGFQDIEVYEYASDLGFVGAGIQMAPNMARILDRLGVWKEIAREAVVLNETSIREGATDEELANVNLRYIKEQYGYEHMVGHRSTLARGLYEGCKRYPVVKFNFGMQCEDIDIVSDRPSFTAVPRKDPSQQPRKVSCDVLLGADGIKSNTRAALLKHVGADATIVDTKQAAYRIMLSKEQMAHDPELLKLIDSDRVIRWIGEKRHIIAYPVENKTIYNLSTTQPDANFAAAPSATYTTKGSKKAMLDVFGDFCPMIQRMLDLVPEGEVCEWKLRVHEPLPTWLVNSTALVGDACHPTLPHLAAGAAQAIEDAAVLGVVLARMPDATPTNINKALRIYEMVRKERAEILVALAASSGKGLHLGSGAAKEERDKAFAALKASGGKGHVPDRWADAEIQKMHYGFDCVKVAEEVFEKEFSKL</sequence>
<dbReference type="PANTHER" id="PTHR13789">
    <property type="entry name" value="MONOOXYGENASE"/>
    <property type="match status" value="1"/>
</dbReference>
<dbReference type="EMBL" id="JAKLMC020000016">
    <property type="protein sequence ID" value="KAK5952330.1"/>
    <property type="molecule type" value="Genomic_DNA"/>
</dbReference>
<keyword evidence="4" id="KW-0560">Oxidoreductase</keyword>
<keyword evidence="3" id="KW-0274">FAD</keyword>
<accession>A0AAN8EEK0</accession>
<comment type="caution">
    <text evidence="8">The sequence shown here is derived from an EMBL/GenBank/DDBJ whole genome shotgun (WGS) entry which is preliminary data.</text>
</comment>
<feature type="compositionally biased region" description="Polar residues" evidence="6">
    <location>
        <begin position="9"/>
        <end position="25"/>
    </location>
</feature>
<dbReference type="Pfam" id="PF01494">
    <property type="entry name" value="FAD_binding_3"/>
    <property type="match status" value="1"/>
</dbReference>
<dbReference type="AlphaFoldDB" id="A0AAN8EEK0"/>
<dbReference type="PANTHER" id="PTHR13789:SF147">
    <property type="entry name" value="PUTATIVE (AFU_ORTHOLOGUE AFUA_2G01950)-RELATED"/>
    <property type="match status" value="1"/>
</dbReference>
<dbReference type="Gene3D" id="3.50.50.60">
    <property type="entry name" value="FAD/NAD(P)-binding domain"/>
    <property type="match status" value="1"/>
</dbReference>
<keyword evidence="9" id="KW-1185">Reference proteome</keyword>
<dbReference type="GO" id="GO:0004497">
    <property type="term" value="F:monooxygenase activity"/>
    <property type="evidence" value="ECO:0007669"/>
    <property type="project" value="UniProtKB-KW"/>
</dbReference>
<dbReference type="SUPFAM" id="SSF54373">
    <property type="entry name" value="FAD-linked reductases, C-terminal domain"/>
    <property type="match status" value="1"/>
</dbReference>
<keyword evidence="5" id="KW-0503">Monooxygenase</keyword>
<evidence type="ECO:0000256" key="4">
    <source>
        <dbReference type="ARBA" id="ARBA00023002"/>
    </source>
</evidence>
<dbReference type="PRINTS" id="PR00420">
    <property type="entry name" value="RNGMNOXGNASE"/>
</dbReference>
<feature type="region of interest" description="Disordered" evidence="6">
    <location>
        <begin position="1"/>
        <end position="25"/>
    </location>
</feature>
<reference evidence="8 9" key="1">
    <citation type="submission" date="2022-12" db="EMBL/GenBank/DDBJ databases">
        <title>Genomic features and morphological characterization of a novel Knufia sp. strain isolated from spacecraft assembly facility.</title>
        <authorList>
            <person name="Teixeira M."/>
            <person name="Chander A.M."/>
            <person name="Stajich J.E."/>
            <person name="Venkateswaran K."/>
        </authorList>
    </citation>
    <scope>NUCLEOTIDE SEQUENCE [LARGE SCALE GENOMIC DNA]</scope>
    <source>
        <strain evidence="8 9">FJI-L2-BK-P2</strain>
    </source>
</reference>